<accession>A0ABY2QPI8</accession>
<keyword evidence="3" id="KW-1185">Reference proteome</keyword>
<dbReference type="InterPro" id="IPR021708">
    <property type="entry name" value="DUF3291"/>
</dbReference>
<name>A0ABY2QPI8_9HYPH</name>
<comment type="caution">
    <text evidence="2">The sequence shown here is derived from an EMBL/GenBank/DDBJ whole genome shotgun (WGS) entry which is preliminary data.</text>
</comment>
<protein>
    <submittedName>
        <fullName evidence="2">DUF3291 domain-containing protein</fullName>
    </submittedName>
</protein>
<dbReference type="Proteomes" id="UP000309667">
    <property type="component" value="Unassembled WGS sequence"/>
</dbReference>
<dbReference type="EMBL" id="STGT01000005">
    <property type="protein sequence ID" value="THV11607.1"/>
    <property type="molecule type" value="Genomic_DNA"/>
</dbReference>
<dbReference type="RefSeq" id="WP_136559659.1">
    <property type="nucleotide sequence ID" value="NZ_STGT01000005.1"/>
</dbReference>
<organism evidence="2 3">
    <name type="scientific">Rhizobium rhizophilum</name>
    <dbReference type="NCBI Taxonomy" id="1850373"/>
    <lineage>
        <taxon>Bacteria</taxon>
        <taxon>Pseudomonadati</taxon>
        <taxon>Pseudomonadota</taxon>
        <taxon>Alphaproteobacteria</taxon>
        <taxon>Hyphomicrobiales</taxon>
        <taxon>Rhizobiaceae</taxon>
        <taxon>Rhizobium/Agrobacterium group</taxon>
        <taxon>Rhizobium</taxon>
    </lineage>
</organism>
<dbReference type="Pfam" id="PF11695">
    <property type="entry name" value="DUF3291"/>
    <property type="match status" value="1"/>
</dbReference>
<evidence type="ECO:0000259" key="1">
    <source>
        <dbReference type="Pfam" id="PF11695"/>
    </source>
</evidence>
<gene>
    <name evidence="2" type="ORF">E9677_19080</name>
</gene>
<feature type="domain" description="DUF3291" evidence="1">
    <location>
        <begin position="8"/>
        <end position="154"/>
    </location>
</feature>
<sequence>MSLGGHHLAIYNFGIHTASYMTAVIQGFALREPLNFEAATRAVGFVGRSGYAGEPGPGSWGEQVFPRFLEAGQTGAVSSLSLWHDIESLMAFTYVGVHADALKHARHWNQKQAWPSLVLFWVSAGDLPSWSEAVRRFELLADRGPTPEAFSFKSAFDTRGATCPIDRERVKALAEQNIEGQADLLSVVRTLPV</sequence>
<proteinExistence type="predicted"/>
<evidence type="ECO:0000313" key="3">
    <source>
        <dbReference type="Proteomes" id="UP000309667"/>
    </source>
</evidence>
<reference evidence="2 3" key="1">
    <citation type="submission" date="2019-04" db="EMBL/GenBank/DDBJ databases">
        <title>Genome sequence of strain 7209-2.</title>
        <authorList>
            <person name="Gao J."/>
            <person name="Sun J."/>
        </authorList>
    </citation>
    <scope>NUCLEOTIDE SEQUENCE [LARGE SCALE GENOMIC DNA]</scope>
    <source>
        <strain evidence="2 3">7209-2</strain>
    </source>
</reference>
<evidence type="ECO:0000313" key="2">
    <source>
        <dbReference type="EMBL" id="THV11607.1"/>
    </source>
</evidence>